<feature type="domain" description="Rho termination factor-like N-terminal" evidence="2">
    <location>
        <begin position="225"/>
        <end position="261"/>
    </location>
</feature>
<dbReference type="SMART" id="SM00959">
    <property type="entry name" value="Rho_N"/>
    <property type="match status" value="1"/>
</dbReference>
<proteinExistence type="predicted"/>
<dbReference type="AlphaFoldDB" id="A0A7J0GRU4"/>
<gene>
    <name evidence="3" type="ORF">Acr_23g0018940</name>
</gene>
<reference evidence="3 4" key="1">
    <citation type="submission" date="2019-07" db="EMBL/GenBank/DDBJ databases">
        <title>De Novo Assembly of kiwifruit Actinidia rufa.</title>
        <authorList>
            <person name="Sugita-Konishi S."/>
            <person name="Sato K."/>
            <person name="Mori E."/>
            <person name="Abe Y."/>
            <person name="Kisaki G."/>
            <person name="Hamano K."/>
            <person name="Suezawa K."/>
            <person name="Otani M."/>
            <person name="Fukuda T."/>
            <person name="Manabe T."/>
            <person name="Gomi K."/>
            <person name="Tabuchi M."/>
            <person name="Akimitsu K."/>
            <person name="Kataoka I."/>
        </authorList>
    </citation>
    <scope>NUCLEOTIDE SEQUENCE [LARGE SCALE GENOMIC DNA]</scope>
    <source>
        <strain evidence="4">cv. Fuchu</strain>
    </source>
</reference>
<sequence>MSSLLRSFWKSSSSGYKRNPDFSRQNKHASSRSRNKQDEERVGFQSFEESEVFSSQNGPLLSVSSAPKFRVMGTPGPRRKEIVELFEREQSPRDFVLDQPEQNGQFYYEKSTSSVDSNYNVKTDEIEENKLPSFNRALSNFRRRSPIPQVEFHPNHIDSVMESGKSEGTLPVPEIEDEPKLEIVPDLGFSDSDVFDEMSEGEPSNFDEGYRDDDAEGHKPIVDGNLSAMKLSELKALAKSRDLKGFSRLKKHELMELLRGGST</sequence>
<dbReference type="EMBL" id="BJWL01000023">
    <property type="protein sequence ID" value="GFZ13509.1"/>
    <property type="molecule type" value="Genomic_DNA"/>
</dbReference>
<dbReference type="PANTHER" id="PTHR34449">
    <property type="entry name" value="RHO TERMINATION FACTOR"/>
    <property type="match status" value="1"/>
</dbReference>
<protein>
    <submittedName>
        <fullName evidence="3">Rho termination factor</fullName>
    </submittedName>
</protein>
<feature type="compositionally biased region" description="Low complexity" evidence="1">
    <location>
        <begin position="44"/>
        <end position="56"/>
    </location>
</feature>
<accession>A0A7J0GRU4</accession>
<evidence type="ECO:0000313" key="3">
    <source>
        <dbReference type="EMBL" id="GFZ13509.1"/>
    </source>
</evidence>
<feature type="region of interest" description="Disordered" evidence="1">
    <location>
        <begin position="1"/>
        <end position="75"/>
    </location>
</feature>
<dbReference type="OrthoDB" id="652255at2759"/>
<dbReference type="InterPro" id="IPR011112">
    <property type="entry name" value="Rho-like_N"/>
</dbReference>
<evidence type="ECO:0000313" key="4">
    <source>
        <dbReference type="Proteomes" id="UP000585474"/>
    </source>
</evidence>
<comment type="caution">
    <text evidence="3">The sequence shown here is derived from an EMBL/GenBank/DDBJ whole genome shotgun (WGS) entry which is preliminary data.</text>
</comment>
<organism evidence="3 4">
    <name type="scientific">Actinidia rufa</name>
    <dbReference type="NCBI Taxonomy" id="165716"/>
    <lineage>
        <taxon>Eukaryota</taxon>
        <taxon>Viridiplantae</taxon>
        <taxon>Streptophyta</taxon>
        <taxon>Embryophyta</taxon>
        <taxon>Tracheophyta</taxon>
        <taxon>Spermatophyta</taxon>
        <taxon>Magnoliopsida</taxon>
        <taxon>eudicotyledons</taxon>
        <taxon>Gunneridae</taxon>
        <taxon>Pentapetalae</taxon>
        <taxon>asterids</taxon>
        <taxon>Ericales</taxon>
        <taxon>Actinidiaceae</taxon>
        <taxon>Actinidia</taxon>
    </lineage>
</organism>
<dbReference type="GO" id="GO:0006353">
    <property type="term" value="P:DNA-templated transcription termination"/>
    <property type="evidence" value="ECO:0007669"/>
    <property type="project" value="InterPro"/>
</dbReference>
<feature type="compositionally biased region" description="Basic residues" evidence="1">
    <location>
        <begin position="25"/>
        <end position="34"/>
    </location>
</feature>
<name>A0A7J0GRU4_9ERIC</name>
<dbReference type="Proteomes" id="UP000585474">
    <property type="component" value="Unassembled WGS sequence"/>
</dbReference>
<feature type="region of interest" description="Disordered" evidence="1">
    <location>
        <begin position="192"/>
        <end position="222"/>
    </location>
</feature>
<evidence type="ECO:0000256" key="1">
    <source>
        <dbReference type="SAM" id="MobiDB-lite"/>
    </source>
</evidence>
<feature type="compositionally biased region" description="Low complexity" evidence="1">
    <location>
        <begin position="1"/>
        <end position="14"/>
    </location>
</feature>
<keyword evidence="4" id="KW-1185">Reference proteome</keyword>
<dbReference type="Pfam" id="PF07498">
    <property type="entry name" value="Rho_N"/>
    <property type="match status" value="1"/>
</dbReference>
<dbReference type="PANTHER" id="PTHR34449:SF5">
    <property type="entry name" value="ATP BINDING _ ATPASE"/>
    <property type="match status" value="1"/>
</dbReference>
<evidence type="ECO:0000259" key="2">
    <source>
        <dbReference type="SMART" id="SM00959"/>
    </source>
</evidence>